<evidence type="ECO:0000313" key="14">
    <source>
        <dbReference type="Proteomes" id="UP001438707"/>
    </source>
</evidence>
<dbReference type="InterPro" id="IPR027417">
    <property type="entry name" value="P-loop_NTPase"/>
</dbReference>
<keyword evidence="4" id="KW-0489">Methyltransferase</keyword>
<dbReference type="Gene3D" id="3.40.50.300">
    <property type="entry name" value="P-loop containing nucleotide triphosphate hydrolases"/>
    <property type="match status" value="1"/>
</dbReference>
<dbReference type="GO" id="GO:0140664">
    <property type="term" value="F:ATP-dependent DNA damage sensor activity"/>
    <property type="evidence" value="ECO:0007669"/>
    <property type="project" value="InterPro"/>
</dbReference>
<dbReference type="GO" id="GO:0003677">
    <property type="term" value="F:DNA binding"/>
    <property type="evidence" value="ECO:0007669"/>
    <property type="project" value="InterPro"/>
</dbReference>
<keyword evidence="5" id="KW-0808">Transferase</keyword>
<feature type="domain" description="Post-SET" evidence="11">
    <location>
        <begin position="510"/>
        <end position="526"/>
    </location>
</feature>
<evidence type="ECO:0000256" key="8">
    <source>
        <dbReference type="SAM" id="MobiDB-lite"/>
    </source>
</evidence>
<dbReference type="InterPro" id="IPR003616">
    <property type="entry name" value="Post-SET_dom"/>
</dbReference>
<dbReference type="GO" id="GO:0006281">
    <property type="term" value="P:DNA repair"/>
    <property type="evidence" value="ECO:0007669"/>
    <property type="project" value="InterPro"/>
</dbReference>
<dbReference type="PROSITE" id="PS50162">
    <property type="entry name" value="RECA_2"/>
    <property type="match status" value="1"/>
</dbReference>
<dbReference type="SMART" id="SM00570">
    <property type="entry name" value="AWS"/>
    <property type="match status" value="1"/>
</dbReference>
<dbReference type="PANTHER" id="PTHR22884">
    <property type="entry name" value="SET DOMAIN PROTEINS"/>
    <property type="match status" value="1"/>
</dbReference>
<dbReference type="GO" id="GO:0042054">
    <property type="term" value="F:histone methyltransferase activity"/>
    <property type="evidence" value="ECO:0007669"/>
    <property type="project" value="InterPro"/>
</dbReference>
<sequence length="768" mass="83569">MLFEIPSESHQKLSSGADSLDKVLGGGIACGSITELCGEPAAAKSQLCLQLLLSAQRPVCEGGLDGSCLYFYTEGEPPLKRLREMASFQHTRSGPDTAFQHIFVERDVTNGYELLQRLERAEGLLLEQPQQKHVRLIVIDSVANIMRDPGGSGRAMLHERANMMFQTAGLLKRLANKYHLAVVVVNQVSDAISDKPQENGCGHTAGLQLRTSGREVIPALGLAWANCVNTRLFLSRLGHVPWPMFLSHARPQAASALQHAAEAEHQGLVLRSLQVVFSPHLPQAGALYVVLQSGVVGVPHPSTWANCKSVTHAQTVLEISADAGTSGLGQAVEHCPANVLQSRQPVAAGDEQEGCLNRLLNIECTKGSCPAGEACQNQSIQKRRSPPTRLTKVGDRGWGLFAAGDIKAGSFVIEYTGEVILFEEAERRAHVYEAVGLQHTYIMSLSSDLQIDATMMGSTARFINHSCAPNCETQKWLVGGALSVCIFALQDISPGTELTYNYNLEWNGGHRIRCLCGAPTCIGFIGRACQDSSMDVPSRISEDMAMQPQGDIDQFDSDEEDCSSEALRQPAPIEGQLGMSAMFLVKRKRRKMTQAISNTRQAITENEQAADSPACSSDNYAPEDAFDSENEASFPKVPACSSDQRPMALVSHGSAPRIAKGYTASCKDVAAAAKRRKRKPPPLLLPAASTIPHTSDICQLKDVSETQEDLSSQRVQQPEDCLSNDATSSSLLHVQMEWLHGRLDAQVISFERAYWRLTTGYFAQRIQH</sequence>
<protein>
    <submittedName>
        <fullName evidence="13">Uncharacterized protein</fullName>
    </submittedName>
</protein>
<evidence type="ECO:0000259" key="10">
    <source>
        <dbReference type="PROSITE" id="PS50280"/>
    </source>
</evidence>
<dbReference type="InterPro" id="IPR050777">
    <property type="entry name" value="SET2_Histone-Lys_MeTrsfase"/>
</dbReference>
<comment type="subcellular location">
    <subcellularLocation>
        <location evidence="2">Chromosome</location>
    </subcellularLocation>
    <subcellularLocation>
        <location evidence="1">Nucleus</location>
    </subcellularLocation>
</comment>
<evidence type="ECO:0000256" key="7">
    <source>
        <dbReference type="ARBA" id="ARBA00023242"/>
    </source>
</evidence>
<evidence type="ECO:0000256" key="6">
    <source>
        <dbReference type="ARBA" id="ARBA00022691"/>
    </source>
</evidence>
<evidence type="ECO:0000256" key="3">
    <source>
        <dbReference type="ARBA" id="ARBA00022454"/>
    </source>
</evidence>
<dbReference type="AlphaFoldDB" id="A0AAW1S7M8"/>
<evidence type="ECO:0000256" key="2">
    <source>
        <dbReference type="ARBA" id="ARBA00004286"/>
    </source>
</evidence>
<dbReference type="GO" id="GO:0032259">
    <property type="term" value="P:methylation"/>
    <property type="evidence" value="ECO:0007669"/>
    <property type="project" value="UniProtKB-KW"/>
</dbReference>
<dbReference type="Pfam" id="PF00856">
    <property type="entry name" value="SET"/>
    <property type="match status" value="1"/>
</dbReference>
<organism evidence="13 14">
    <name type="scientific">Apatococcus lobatus</name>
    <dbReference type="NCBI Taxonomy" id="904363"/>
    <lineage>
        <taxon>Eukaryota</taxon>
        <taxon>Viridiplantae</taxon>
        <taxon>Chlorophyta</taxon>
        <taxon>core chlorophytes</taxon>
        <taxon>Trebouxiophyceae</taxon>
        <taxon>Chlorellales</taxon>
        <taxon>Chlorellaceae</taxon>
        <taxon>Apatococcus</taxon>
    </lineage>
</organism>
<gene>
    <name evidence="13" type="ORF">WJX74_009147</name>
</gene>
<feature type="domain" description="RecA family profile 1" evidence="9">
    <location>
        <begin position="9"/>
        <end position="188"/>
    </location>
</feature>
<dbReference type="SUPFAM" id="SSF52540">
    <property type="entry name" value="P-loop containing nucleoside triphosphate hydrolases"/>
    <property type="match status" value="1"/>
</dbReference>
<dbReference type="Pfam" id="PF17907">
    <property type="entry name" value="AWS"/>
    <property type="match status" value="1"/>
</dbReference>
<proteinExistence type="predicted"/>
<evidence type="ECO:0000259" key="9">
    <source>
        <dbReference type="PROSITE" id="PS50162"/>
    </source>
</evidence>
<evidence type="ECO:0000313" key="13">
    <source>
        <dbReference type="EMBL" id="KAK9841637.1"/>
    </source>
</evidence>
<dbReference type="SMART" id="SM00317">
    <property type="entry name" value="SET"/>
    <property type="match status" value="1"/>
</dbReference>
<dbReference type="GO" id="GO:0005694">
    <property type="term" value="C:chromosome"/>
    <property type="evidence" value="ECO:0007669"/>
    <property type="project" value="UniProtKB-SubCell"/>
</dbReference>
<evidence type="ECO:0000256" key="1">
    <source>
        <dbReference type="ARBA" id="ARBA00004123"/>
    </source>
</evidence>
<evidence type="ECO:0000259" key="12">
    <source>
        <dbReference type="PROSITE" id="PS51215"/>
    </source>
</evidence>
<dbReference type="Pfam" id="PF08423">
    <property type="entry name" value="Rad51"/>
    <property type="match status" value="1"/>
</dbReference>
<dbReference type="Proteomes" id="UP001438707">
    <property type="component" value="Unassembled WGS sequence"/>
</dbReference>
<keyword evidence="3" id="KW-0158">Chromosome</keyword>
<dbReference type="InterPro" id="IPR013632">
    <property type="entry name" value="Rad51_C"/>
</dbReference>
<name>A0AAW1S7M8_9CHLO</name>
<dbReference type="PROSITE" id="PS50868">
    <property type="entry name" value="POST_SET"/>
    <property type="match status" value="1"/>
</dbReference>
<feature type="compositionally biased region" description="Polar residues" evidence="8">
    <location>
        <begin position="603"/>
        <end position="619"/>
    </location>
</feature>
<dbReference type="InterPro" id="IPR001214">
    <property type="entry name" value="SET_dom"/>
</dbReference>
<dbReference type="PROSITE" id="PS50280">
    <property type="entry name" value="SET"/>
    <property type="match status" value="1"/>
</dbReference>
<dbReference type="InterPro" id="IPR020588">
    <property type="entry name" value="RecA_ATP-bd"/>
</dbReference>
<dbReference type="InterPro" id="IPR006560">
    <property type="entry name" value="AWS_dom"/>
</dbReference>
<dbReference type="PROSITE" id="PS51215">
    <property type="entry name" value="AWS"/>
    <property type="match status" value="1"/>
</dbReference>
<keyword evidence="7" id="KW-0539">Nucleus</keyword>
<feature type="region of interest" description="Disordered" evidence="8">
    <location>
        <begin position="603"/>
        <end position="628"/>
    </location>
</feature>
<feature type="domain" description="SET" evidence="10">
    <location>
        <begin position="378"/>
        <end position="503"/>
    </location>
</feature>
<evidence type="ECO:0000256" key="4">
    <source>
        <dbReference type="ARBA" id="ARBA00022603"/>
    </source>
</evidence>
<dbReference type="EMBL" id="JALJOS010000003">
    <property type="protein sequence ID" value="KAK9841637.1"/>
    <property type="molecule type" value="Genomic_DNA"/>
</dbReference>
<dbReference type="SUPFAM" id="SSF82199">
    <property type="entry name" value="SET domain"/>
    <property type="match status" value="1"/>
</dbReference>
<keyword evidence="6" id="KW-0949">S-adenosyl-L-methionine</keyword>
<feature type="domain" description="AWS" evidence="12">
    <location>
        <begin position="330"/>
        <end position="384"/>
    </location>
</feature>
<accession>A0AAW1S7M8</accession>
<dbReference type="SMART" id="SM00508">
    <property type="entry name" value="PostSET"/>
    <property type="match status" value="1"/>
</dbReference>
<evidence type="ECO:0000256" key="5">
    <source>
        <dbReference type="ARBA" id="ARBA00022679"/>
    </source>
</evidence>
<comment type="caution">
    <text evidence="13">The sequence shown here is derived from an EMBL/GenBank/DDBJ whole genome shotgun (WGS) entry which is preliminary data.</text>
</comment>
<dbReference type="InterPro" id="IPR046341">
    <property type="entry name" value="SET_dom_sf"/>
</dbReference>
<dbReference type="GO" id="GO:0005524">
    <property type="term" value="F:ATP binding"/>
    <property type="evidence" value="ECO:0007669"/>
    <property type="project" value="InterPro"/>
</dbReference>
<reference evidence="13 14" key="1">
    <citation type="journal article" date="2024" name="Nat. Commun.">
        <title>Phylogenomics reveals the evolutionary origins of lichenization in chlorophyte algae.</title>
        <authorList>
            <person name="Puginier C."/>
            <person name="Libourel C."/>
            <person name="Otte J."/>
            <person name="Skaloud P."/>
            <person name="Haon M."/>
            <person name="Grisel S."/>
            <person name="Petersen M."/>
            <person name="Berrin J.G."/>
            <person name="Delaux P.M."/>
            <person name="Dal Grande F."/>
            <person name="Keller J."/>
        </authorList>
    </citation>
    <scope>NUCLEOTIDE SEQUENCE [LARGE SCALE GENOMIC DNA]</scope>
    <source>
        <strain evidence="13 14">SAG 2145</strain>
    </source>
</reference>
<dbReference type="GO" id="GO:0005634">
    <property type="term" value="C:nucleus"/>
    <property type="evidence" value="ECO:0007669"/>
    <property type="project" value="UniProtKB-SubCell"/>
</dbReference>
<evidence type="ECO:0000259" key="11">
    <source>
        <dbReference type="PROSITE" id="PS50868"/>
    </source>
</evidence>
<dbReference type="Gene3D" id="2.170.270.10">
    <property type="entry name" value="SET domain"/>
    <property type="match status" value="1"/>
</dbReference>
<keyword evidence="14" id="KW-1185">Reference proteome</keyword>